<dbReference type="SUPFAM" id="SSF51445">
    <property type="entry name" value="(Trans)glycosidases"/>
    <property type="match status" value="1"/>
</dbReference>
<dbReference type="PANTHER" id="PTHR38784">
    <property type="entry name" value="SUCROSE PHOSPHORYLASE"/>
    <property type="match status" value="1"/>
</dbReference>
<feature type="binding site" evidence="5">
    <location>
        <begin position="296"/>
        <end position="297"/>
    </location>
    <ligand>
        <name>substrate</name>
    </ligand>
</feature>
<evidence type="ECO:0000259" key="6">
    <source>
        <dbReference type="SMART" id="SM00642"/>
    </source>
</evidence>
<dbReference type="InterPro" id="IPR022527">
    <property type="entry name" value="Sucrose_phospho"/>
</dbReference>
<dbReference type="InterPro" id="IPR045857">
    <property type="entry name" value="O16G_dom_2"/>
</dbReference>
<feature type="binding site" evidence="5">
    <location>
        <position position="95"/>
    </location>
    <ligand>
        <name>substrate</name>
    </ligand>
</feature>
<dbReference type="SMART" id="SM00642">
    <property type="entry name" value="Aamy"/>
    <property type="match status" value="1"/>
</dbReference>
<dbReference type="EMBL" id="PEOG01000029">
    <property type="protein sequence ID" value="PIM52885.1"/>
    <property type="molecule type" value="Genomic_DNA"/>
</dbReference>
<evidence type="ECO:0000256" key="1">
    <source>
        <dbReference type="ARBA" id="ARBA00008452"/>
    </source>
</evidence>
<evidence type="ECO:0000256" key="4">
    <source>
        <dbReference type="PIRSR" id="PIRSR003059-1"/>
    </source>
</evidence>
<reference evidence="7 8" key="1">
    <citation type="submission" date="2017-11" db="EMBL/GenBank/DDBJ databases">
        <title>Draft genome sequence of Mitsuaria sp. HWN-4.</title>
        <authorList>
            <person name="Gundlapally S.R."/>
        </authorList>
    </citation>
    <scope>NUCLEOTIDE SEQUENCE [LARGE SCALE GENOMIC DNA]</scope>
    <source>
        <strain evidence="7 8">HWN-4</strain>
    </source>
</reference>
<keyword evidence="2" id="KW-0328">Glycosyltransferase</keyword>
<evidence type="ECO:0000256" key="2">
    <source>
        <dbReference type="ARBA" id="ARBA00022676"/>
    </source>
</evidence>
<dbReference type="OrthoDB" id="9805159at2"/>
<evidence type="ECO:0000256" key="5">
    <source>
        <dbReference type="PIRSR" id="PIRSR003059-2"/>
    </source>
</evidence>
<gene>
    <name evidence="7" type="ORF">CS062_12280</name>
</gene>
<evidence type="ECO:0000256" key="3">
    <source>
        <dbReference type="ARBA" id="ARBA00022679"/>
    </source>
</evidence>
<feature type="active site" description="Proton donor" evidence="4">
    <location>
        <position position="239"/>
    </location>
</feature>
<dbReference type="Gene3D" id="3.90.400.10">
    <property type="entry name" value="Oligo-1,6-glucosidase, Domain 2"/>
    <property type="match status" value="1"/>
</dbReference>
<dbReference type="Gene3D" id="3.20.20.80">
    <property type="entry name" value="Glycosidases"/>
    <property type="match status" value="1"/>
</dbReference>
<dbReference type="CDD" id="cd11355">
    <property type="entry name" value="AmyAc_Sucrose_phosphorylase"/>
    <property type="match status" value="1"/>
</dbReference>
<dbReference type="PANTHER" id="PTHR38784:SF1">
    <property type="entry name" value="SUCROSE PHOSPHORYLASE"/>
    <property type="match status" value="1"/>
</dbReference>
<feature type="binding site" evidence="5">
    <location>
        <begin position="197"/>
        <end position="199"/>
    </location>
    <ligand>
        <name>substrate</name>
    </ligand>
</feature>
<dbReference type="InterPro" id="IPR017853">
    <property type="entry name" value="GH"/>
</dbReference>
<dbReference type="GO" id="GO:0005975">
    <property type="term" value="P:carbohydrate metabolic process"/>
    <property type="evidence" value="ECO:0007669"/>
    <property type="project" value="InterPro"/>
</dbReference>
<evidence type="ECO:0000313" key="8">
    <source>
        <dbReference type="Proteomes" id="UP000231501"/>
    </source>
</evidence>
<dbReference type="PIRSF" id="PIRSF003059">
    <property type="entry name" value="Sucrose_phosphorylase"/>
    <property type="match status" value="1"/>
</dbReference>
<organism evidence="7 8">
    <name type="scientific">Roseateles chitinivorans</name>
    <dbReference type="NCBI Taxonomy" id="2917965"/>
    <lineage>
        <taxon>Bacteria</taxon>
        <taxon>Pseudomonadati</taxon>
        <taxon>Pseudomonadota</taxon>
        <taxon>Betaproteobacteria</taxon>
        <taxon>Burkholderiales</taxon>
        <taxon>Sphaerotilaceae</taxon>
        <taxon>Roseateles</taxon>
    </lineage>
</organism>
<dbReference type="InterPro" id="IPR016377">
    <property type="entry name" value="Sucrose_GGa_phosphorylase-rel"/>
</dbReference>
<dbReference type="Proteomes" id="UP000231501">
    <property type="component" value="Unassembled WGS sequence"/>
</dbReference>
<dbReference type="NCBIfam" id="TIGR03852">
    <property type="entry name" value="sucrose_gtfA"/>
    <property type="match status" value="1"/>
</dbReference>
<keyword evidence="8" id="KW-1185">Reference proteome</keyword>
<feature type="active site" description="Nucleophile" evidence="4">
    <location>
        <position position="199"/>
    </location>
</feature>
<keyword evidence="3" id="KW-0808">Transferase</keyword>
<dbReference type="InterPro" id="IPR006047">
    <property type="entry name" value="GH13_cat_dom"/>
</dbReference>
<feature type="binding site" evidence="5">
    <location>
        <begin position="350"/>
        <end position="353"/>
    </location>
    <ligand>
        <name>substrate</name>
    </ligand>
</feature>
<accession>A0A2G9C939</accession>
<feature type="binding site" evidence="5">
    <location>
        <position position="54"/>
    </location>
    <ligand>
        <name>substrate</name>
    </ligand>
</feature>
<protein>
    <submittedName>
        <fullName evidence="7">Sucrose phosphorylase</fullName>
    </submittedName>
</protein>
<feature type="domain" description="Glycosyl hydrolase family 13 catalytic" evidence="6">
    <location>
        <begin position="6"/>
        <end position="438"/>
    </location>
</feature>
<feature type="binding site" evidence="5">
    <location>
        <position position="239"/>
    </location>
    <ligand>
        <name>substrate</name>
    </ligand>
</feature>
<dbReference type="GO" id="GO:0004645">
    <property type="term" value="F:1,4-alpha-oligoglucan phosphorylase activity"/>
    <property type="evidence" value="ECO:0007669"/>
    <property type="project" value="InterPro"/>
</dbReference>
<evidence type="ECO:0000313" key="7">
    <source>
        <dbReference type="EMBL" id="PIM52885.1"/>
    </source>
</evidence>
<proteinExistence type="inferred from homology"/>
<name>A0A2G9C939_9BURK</name>
<dbReference type="RefSeq" id="WP_099861925.1">
    <property type="nucleotide sequence ID" value="NZ_PEOG01000029.1"/>
</dbReference>
<dbReference type="AlphaFoldDB" id="A0A2G9C939"/>
<comment type="similarity">
    <text evidence="1">Belongs to the glycosyl hydrolase 13 family. Sucrose phosphorylase subfamily.</text>
</comment>
<sequence length="508" mass="55913">MKNQVQLITYVDRLGGGDLRALQALLTQGEDNPLRGRFGGVHLLPFFHPIDGADAGFDPIDHTRVDPRLGDWSDLAALAAPESGLDVMADVIVNHMSSQSPQFLDYQAHGEASEHAGLFLTLDAVFPDGANEALLTAVYRPRPGLPLTVLPAGDARRIFWTTFTPQQIDIDVEHPSGEAYLEAILRRFASVGIRSIRLDAAGYAIKRAGRSCFMMPETFAFIAAFSAKARALGIEVLVEVHSYYRRQIEIARQVDWVYDFALPPLVLHAFAFGTAGPLKQWAEMRPRNALTVLDTHDGIGIIDIGADAADRAGSPGLVPPEELDALVEWIHRNSQGESRLATGAAASNLDLYQVNCTFFDALGGNERDYLLARAIQFFLPGIPQVYYVGLLAGRNDLALLQRTGVGRDINRHHYTRAEIDERLRADVVRQLLQLIELRNAHPAFGGQFELLGSGDTELRLAWTHGEHRAELWVDFKDPARHGLRFSEASGRETTLRFDALGSSGSPTP</sequence>
<comment type="caution">
    <text evidence="7">The sequence shown here is derived from an EMBL/GenBank/DDBJ whole genome shotgun (WGS) entry which is preliminary data.</text>
</comment>
<dbReference type="Pfam" id="PF00128">
    <property type="entry name" value="Alpha-amylase"/>
    <property type="match status" value="1"/>
</dbReference>
<feature type="binding site" evidence="5">
    <location>
        <position position="407"/>
    </location>
    <ligand>
        <name>substrate</name>
    </ligand>
</feature>